<dbReference type="Gene3D" id="2.40.50.100">
    <property type="match status" value="1"/>
</dbReference>
<name>A0ABW3HCN9_9SPHN</name>
<proteinExistence type="inferred from homology"/>
<comment type="similarity">
    <text evidence="2">Belongs to the membrane fusion protein (MFP) (TC 8.A.1) family.</text>
</comment>
<feature type="domain" description="Multidrug resistance protein MdtA-like alpha-helical hairpin" evidence="3">
    <location>
        <begin position="129"/>
        <end position="198"/>
    </location>
</feature>
<feature type="domain" description="Multidrug resistance protein MdtA-like beta-barrel" evidence="5">
    <location>
        <begin position="238"/>
        <end position="321"/>
    </location>
</feature>
<sequence>MNMYSKFGAAELQPRLKLLHGRFRTLKGWQRGAVIASPLVLAAAVWGVGARQAPAAAAPPPPAVVVAAPLAREVAEWDDYIGRFEPSQSVEVRPRISGAVVAIHFTDGAIVRKGQLLFTIDQRPFAAALAEARAGQASAQSDLALARADLERALRLIEADAVSQSEVDRLRARVQAASAALAGAQARVRSRALEMEFTQVRAPITGRISDRRVDAGNLVSAGEGPAGTLLTTINALDPIYFSFNGSEALYLKARRAQDAGAAPSPVEIRLQDEAEFKWKGRLDFTDNGLDPKSGTIRGRAVLPNPDLFLAPGMFGNMRLSTGGSGQALLVPETAIVTDQARKIVLVVGKDGTVAAKPVELGATVDGLRIVRSGLAAGDRVVISGIQLARPGGKVDAKPGRIEPKAAAATETFSVPTAGAATIVAR</sequence>
<protein>
    <submittedName>
        <fullName evidence="7">Efflux RND transporter periplasmic adaptor subunit</fullName>
    </submittedName>
</protein>
<dbReference type="SUPFAM" id="SSF111369">
    <property type="entry name" value="HlyD-like secretion proteins"/>
    <property type="match status" value="1"/>
</dbReference>
<dbReference type="PANTHER" id="PTHR30158:SF24">
    <property type="entry name" value="HLYD FAMILY SECRETION PROTEIN"/>
    <property type="match status" value="1"/>
</dbReference>
<dbReference type="NCBIfam" id="TIGR01730">
    <property type="entry name" value="RND_mfp"/>
    <property type="match status" value="1"/>
</dbReference>
<dbReference type="EMBL" id="JBHTJG010000006">
    <property type="protein sequence ID" value="MFD0947421.1"/>
    <property type="molecule type" value="Genomic_DNA"/>
</dbReference>
<feature type="domain" description="Multidrug resistance protein MdtA-like C-terminal permuted SH3" evidence="6">
    <location>
        <begin position="326"/>
        <end position="386"/>
    </location>
</feature>
<comment type="caution">
    <text evidence="7">The sequence shown here is derived from an EMBL/GenBank/DDBJ whole genome shotgun (WGS) entry which is preliminary data.</text>
</comment>
<evidence type="ECO:0000259" key="5">
    <source>
        <dbReference type="Pfam" id="PF25944"/>
    </source>
</evidence>
<dbReference type="Gene3D" id="2.40.420.20">
    <property type="match status" value="1"/>
</dbReference>
<dbReference type="Gene3D" id="1.10.287.470">
    <property type="entry name" value="Helix hairpin bin"/>
    <property type="match status" value="1"/>
</dbReference>
<dbReference type="InterPro" id="IPR058625">
    <property type="entry name" value="MdtA-like_BSH"/>
</dbReference>
<feature type="domain" description="Multidrug resistance protein MdtA-like barrel-sandwich hybrid" evidence="4">
    <location>
        <begin position="89"/>
        <end position="223"/>
    </location>
</feature>
<dbReference type="InterPro" id="IPR058624">
    <property type="entry name" value="MdtA-like_HH"/>
</dbReference>
<gene>
    <name evidence="7" type="ORF">ACFQ1E_13810</name>
</gene>
<organism evidence="7 8">
    <name type="scientific">Sphingomonas canadensis</name>
    <dbReference type="NCBI Taxonomy" id="1219257"/>
    <lineage>
        <taxon>Bacteria</taxon>
        <taxon>Pseudomonadati</taxon>
        <taxon>Pseudomonadota</taxon>
        <taxon>Alphaproteobacteria</taxon>
        <taxon>Sphingomonadales</taxon>
        <taxon>Sphingomonadaceae</taxon>
        <taxon>Sphingomonas</taxon>
    </lineage>
</organism>
<dbReference type="InterPro" id="IPR058627">
    <property type="entry name" value="MdtA-like_C"/>
</dbReference>
<accession>A0ABW3HCN9</accession>
<dbReference type="Pfam" id="PF25917">
    <property type="entry name" value="BSH_RND"/>
    <property type="match status" value="1"/>
</dbReference>
<dbReference type="Gene3D" id="2.40.30.170">
    <property type="match status" value="1"/>
</dbReference>
<keyword evidence="8" id="KW-1185">Reference proteome</keyword>
<evidence type="ECO:0000259" key="6">
    <source>
        <dbReference type="Pfam" id="PF25967"/>
    </source>
</evidence>
<dbReference type="Proteomes" id="UP001596977">
    <property type="component" value="Unassembled WGS sequence"/>
</dbReference>
<dbReference type="PANTHER" id="PTHR30158">
    <property type="entry name" value="ACRA/E-RELATED COMPONENT OF DRUG EFFLUX TRANSPORTER"/>
    <property type="match status" value="1"/>
</dbReference>
<dbReference type="Pfam" id="PF25967">
    <property type="entry name" value="RND-MFP_C"/>
    <property type="match status" value="1"/>
</dbReference>
<dbReference type="InterPro" id="IPR058626">
    <property type="entry name" value="MdtA-like_b-barrel"/>
</dbReference>
<dbReference type="Pfam" id="PF25944">
    <property type="entry name" value="Beta-barrel_RND"/>
    <property type="match status" value="1"/>
</dbReference>
<evidence type="ECO:0000313" key="7">
    <source>
        <dbReference type="EMBL" id="MFD0947421.1"/>
    </source>
</evidence>
<reference evidence="8" key="1">
    <citation type="journal article" date="2019" name="Int. J. Syst. Evol. Microbiol.">
        <title>The Global Catalogue of Microorganisms (GCM) 10K type strain sequencing project: providing services to taxonomists for standard genome sequencing and annotation.</title>
        <authorList>
            <consortium name="The Broad Institute Genomics Platform"/>
            <consortium name="The Broad Institute Genome Sequencing Center for Infectious Disease"/>
            <person name="Wu L."/>
            <person name="Ma J."/>
        </authorList>
    </citation>
    <scope>NUCLEOTIDE SEQUENCE [LARGE SCALE GENOMIC DNA]</scope>
    <source>
        <strain evidence="8">CCUG 62982</strain>
    </source>
</reference>
<comment type="subcellular location">
    <subcellularLocation>
        <location evidence="1">Cell envelope</location>
    </subcellularLocation>
</comment>
<evidence type="ECO:0000259" key="3">
    <source>
        <dbReference type="Pfam" id="PF25876"/>
    </source>
</evidence>
<dbReference type="InterPro" id="IPR006143">
    <property type="entry name" value="RND_pump_MFP"/>
</dbReference>
<evidence type="ECO:0000256" key="1">
    <source>
        <dbReference type="ARBA" id="ARBA00004196"/>
    </source>
</evidence>
<evidence type="ECO:0000256" key="2">
    <source>
        <dbReference type="ARBA" id="ARBA00009477"/>
    </source>
</evidence>
<dbReference type="RefSeq" id="WP_380916338.1">
    <property type="nucleotide sequence ID" value="NZ_JAPDRA010000006.1"/>
</dbReference>
<dbReference type="Pfam" id="PF25876">
    <property type="entry name" value="HH_MFP_RND"/>
    <property type="match status" value="1"/>
</dbReference>
<evidence type="ECO:0000313" key="8">
    <source>
        <dbReference type="Proteomes" id="UP001596977"/>
    </source>
</evidence>
<evidence type="ECO:0000259" key="4">
    <source>
        <dbReference type="Pfam" id="PF25917"/>
    </source>
</evidence>